<dbReference type="Proteomes" id="UP000030758">
    <property type="component" value="Unassembled WGS sequence"/>
</dbReference>
<evidence type="ECO:0000313" key="1">
    <source>
        <dbReference type="EMBL" id="KFD54531.1"/>
    </source>
</evidence>
<accession>A0A085MBD5</accession>
<organism evidence="1 3">
    <name type="scientific">Trichuris suis</name>
    <name type="common">pig whipworm</name>
    <dbReference type="NCBI Taxonomy" id="68888"/>
    <lineage>
        <taxon>Eukaryota</taxon>
        <taxon>Metazoa</taxon>
        <taxon>Ecdysozoa</taxon>
        <taxon>Nematoda</taxon>
        <taxon>Enoplea</taxon>
        <taxon>Dorylaimia</taxon>
        <taxon>Trichinellida</taxon>
        <taxon>Trichuridae</taxon>
        <taxon>Trichuris</taxon>
    </lineage>
</organism>
<gene>
    <name evidence="1" type="ORF">M513_04678</name>
    <name evidence="2" type="ORF">M514_04678</name>
</gene>
<dbReference type="EMBL" id="KL363207">
    <property type="protein sequence ID" value="KFD54531.1"/>
    <property type="molecule type" value="Genomic_DNA"/>
</dbReference>
<sequence>MSEGHRRRLFLRAHAISINFPEEAAEVCVLSVWCSPVAQQPTTSCHFSDEEHLSTVWLNRVILCGSTPDTAPTYYDLLHSMQRSPSGQRFKEFEGCGSFFGSKPRPFYSTGNH</sequence>
<dbReference type="EMBL" id="KL367561">
    <property type="protein sequence ID" value="KFD64124.1"/>
    <property type="molecule type" value="Genomic_DNA"/>
</dbReference>
<protein>
    <submittedName>
        <fullName evidence="1">Uncharacterized protein</fullName>
    </submittedName>
</protein>
<dbReference type="Proteomes" id="UP000030764">
    <property type="component" value="Unassembled WGS sequence"/>
</dbReference>
<dbReference type="AlphaFoldDB" id="A0A085MBD5"/>
<name>A0A085MBD5_9BILA</name>
<evidence type="ECO:0000313" key="2">
    <source>
        <dbReference type="EMBL" id="KFD64124.1"/>
    </source>
</evidence>
<keyword evidence="3" id="KW-1185">Reference proteome</keyword>
<reference evidence="1 3" key="1">
    <citation type="journal article" date="2014" name="Nat. Genet.">
        <title>Genome and transcriptome of the porcine whipworm Trichuris suis.</title>
        <authorList>
            <person name="Jex A.R."/>
            <person name="Nejsum P."/>
            <person name="Schwarz E.M."/>
            <person name="Hu L."/>
            <person name="Young N.D."/>
            <person name="Hall R.S."/>
            <person name="Korhonen P.K."/>
            <person name="Liao S."/>
            <person name="Thamsborg S."/>
            <person name="Xia J."/>
            <person name="Xu P."/>
            <person name="Wang S."/>
            <person name="Scheerlinck J.P."/>
            <person name="Hofmann A."/>
            <person name="Sternberg P.W."/>
            <person name="Wang J."/>
            <person name="Gasser R.B."/>
        </authorList>
    </citation>
    <scope>NUCLEOTIDE SEQUENCE [LARGE SCALE GENOMIC DNA]</scope>
    <source>
        <strain evidence="2">DCEP-RM93F</strain>
        <strain evidence="1">DCEP-RM93M</strain>
    </source>
</reference>
<evidence type="ECO:0000313" key="3">
    <source>
        <dbReference type="Proteomes" id="UP000030764"/>
    </source>
</evidence>
<proteinExistence type="predicted"/>